<reference evidence="2 3" key="1">
    <citation type="submission" date="2016-10" db="EMBL/GenBank/DDBJ databases">
        <authorList>
            <person name="de Groot N.N."/>
        </authorList>
    </citation>
    <scope>NUCLEOTIDE SEQUENCE [LARGE SCALE GENOMIC DNA]</scope>
    <source>
        <strain evidence="2 3">CGMCC 1.5337</strain>
    </source>
</reference>
<dbReference type="AlphaFoldDB" id="A0A1I0QTM4"/>
<evidence type="ECO:0000313" key="3">
    <source>
        <dbReference type="Proteomes" id="UP000198518"/>
    </source>
</evidence>
<keyword evidence="1" id="KW-0472">Membrane</keyword>
<evidence type="ECO:0000256" key="1">
    <source>
        <dbReference type="SAM" id="Phobius"/>
    </source>
</evidence>
<organism evidence="2 3">
    <name type="scientific">Halobacterium jilantaiense</name>
    <dbReference type="NCBI Taxonomy" id="355548"/>
    <lineage>
        <taxon>Archaea</taxon>
        <taxon>Methanobacteriati</taxon>
        <taxon>Methanobacteriota</taxon>
        <taxon>Stenosarchaea group</taxon>
        <taxon>Halobacteria</taxon>
        <taxon>Halobacteriales</taxon>
        <taxon>Halobacteriaceae</taxon>
        <taxon>Halobacterium</taxon>
    </lineage>
</organism>
<protein>
    <submittedName>
        <fullName evidence="2">Uncharacterized protein</fullName>
    </submittedName>
</protein>
<feature type="transmembrane region" description="Helical" evidence="1">
    <location>
        <begin position="12"/>
        <end position="34"/>
    </location>
</feature>
<dbReference type="RefSeq" id="WP_089670258.1">
    <property type="nucleotide sequence ID" value="NZ_FOJA01000001.1"/>
</dbReference>
<feature type="transmembrane region" description="Helical" evidence="1">
    <location>
        <begin position="49"/>
        <end position="68"/>
    </location>
</feature>
<sequence>MTNRYNEYLKRRPYPGGLVFVGLVLVGTLVWAVLVQSSESVSEVVGDSGLWVALLVLAPLLYVTYVAAARPNQ</sequence>
<gene>
    <name evidence="2" type="ORF">SAMN04487945_2979</name>
</gene>
<dbReference type="EMBL" id="FOJA01000001">
    <property type="protein sequence ID" value="SEW30972.1"/>
    <property type="molecule type" value="Genomic_DNA"/>
</dbReference>
<keyword evidence="1" id="KW-0812">Transmembrane</keyword>
<keyword evidence="1" id="KW-1133">Transmembrane helix</keyword>
<proteinExistence type="predicted"/>
<dbReference type="Proteomes" id="UP000198518">
    <property type="component" value="Unassembled WGS sequence"/>
</dbReference>
<accession>A0A1I0QTM4</accession>
<evidence type="ECO:0000313" key="2">
    <source>
        <dbReference type="EMBL" id="SEW30972.1"/>
    </source>
</evidence>
<keyword evidence="3" id="KW-1185">Reference proteome</keyword>
<name>A0A1I0QTM4_9EURY</name>
<dbReference type="STRING" id="355548.SAMN04487945_2979"/>